<sequence>MYEIVGELSNLEKVPDVECELNDPLKITKDKIVQWETELGTIQQYKKEIINYNNHPWRHTAISSLTLSLREKLKKILEKITLSSSQLQQLITDTKKEFELHPGSINALDRTHQLFHKIVKEKPNDLNLEKDWFLKNLESELKKIKIIAQNLDKEQELKDYLGKRYRKEFFEIDNTKALLDKFKEDFSSFLRFLKPEYWKTRAHILKFARKEGETIDIKRDLERLLLLQKIQDQTP</sequence>
<evidence type="ECO:0000313" key="1">
    <source>
        <dbReference type="EMBL" id="GAH85205.1"/>
    </source>
</evidence>
<organism evidence="1">
    <name type="scientific">marine sediment metagenome</name>
    <dbReference type="NCBI Taxonomy" id="412755"/>
    <lineage>
        <taxon>unclassified sequences</taxon>
        <taxon>metagenomes</taxon>
        <taxon>ecological metagenomes</taxon>
    </lineage>
</organism>
<comment type="caution">
    <text evidence="1">The sequence shown here is derived from an EMBL/GenBank/DDBJ whole genome shotgun (WGS) entry which is preliminary data.</text>
</comment>
<name>X1JUV8_9ZZZZ</name>
<protein>
    <submittedName>
        <fullName evidence="1">Uncharacterized protein</fullName>
    </submittedName>
</protein>
<dbReference type="EMBL" id="BARU01035854">
    <property type="protein sequence ID" value="GAH85205.1"/>
    <property type="molecule type" value="Genomic_DNA"/>
</dbReference>
<gene>
    <name evidence="1" type="ORF">S03H2_56068</name>
</gene>
<reference evidence="1" key="1">
    <citation type="journal article" date="2014" name="Front. Microbiol.">
        <title>High frequency of phylogenetically diverse reductive dehalogenase-homologous genes in deep subseafloor sedimentary metagenomes.</title>
        <authorList>
            <person name="Kawai M."/>
            <person name="Futagami T."/>
            <person name="Toyoda A."/>
            <person name="Takaki Y."/>
            <person name="Nishi S."/>
            <person name="Hori S."/>
            <person name="Arai W."/>
            <person name="Tsubouchi T."/>
            <person name="Morono Y."/>
            <person name="Uchiyama I."/>
            <person name="Ito T."/>
            <person name="Fujiyama A."/>
            <person name="Inagaki F."/>
            <person name="Takami H."/>
        </authorList>
    </citation>
    <scope>NUCLEOTIDE SEQUENCE</scope>
    <source>
        <strain evidence="1">Expedition CK06-06</strain>
    </source>
</reference>
<proteinExistence type="predicted"/>
<dbReference type="AlphaFoldDB" id="X1JUV8"/>
<accession>X1JUV8</accession>
<feature type="non-terminal residue" evidence="1">
    <location>
        <position position="235"/>
    </location>
</feature>